<dbReference type="Gene3D" id="2.60.40.2080">
    <property type="match status" value="1"/>
</dbReference>
<dbReference type="eggNOG" id="KOG2177">
    <property type="taxonomic scope" value="Eukaryota"/>
</dbReference>
<reference evidence="5" key="1">
    <citation type="journal article" date="2008" name="Nature">
        <title>The amphioxus genome and the evolution of the chordate karyotype.</title>
        <authorList>
            <consortium name="US DOE Joint Genome Institute (JGI-PGF)"/>
            <person name="Putnam N.H."/>
            <person name="Butts T."/>
            <person name="Ferrier D.E.K."/>
            <person name="Furlong R.F."/>
            <person name="Hellsten U."/>
            <person name="Kawashima T."/>
            <person name="Robinson-Rechavi M."/>
            <person name="Shoguchi E."/>
            <person name="Terry A."/>
            <person name="Yu J.-K."/>
            <person name="Benito-Gutierrez E.L."/>
            <person name="Dubchak I."/>
            <person name="Garcia-Fernandez J."/>
            <person name="Gibson-Brown J.J."/>
            <person name="Grigoriev I.V."/>
            <person name="Horton A.C."/>
            <person name="de Jong P.J."/>
            <person name="Jurka J."/>
            <person name="Kapitonov V.V."/>
            <person name="Kohara Y."/>
            <person name="Kuroki Y."/>
            <person name="Lindquist E."/>
            <person name="Lucas S."/>
            <person name="Osoegawa K."/>
            <person name="Pennacchio L.A."/>
            <person name="Salamov A.A."/>
            <person name="Satou Y."/>
            <person name="Sauka-Spengler T."/>
            <person name="Schmutz J."/>
            <person name="Shin-I T."/>
            <person name="Toyoda A."/>
            <person name="Bronner-Fraser M."/>
            <person name="Fujiyama A."/>
            <person name="Holland L.Z."/>
            <person name="Holland P.W.H."/>
            <person name="Satoh N."/>
            <person name="Rokhsar D.S."/>
        </authorList>
    </citation>
    <scope>NUCLEOTIDE SEQUENCE [LARGE SCALE GENOMIC DNA]</scope>
    <source>
        <strain evidence="5">S238N-H82</strain>
        <tissue evidence="5">Testes</tissue>
    </source>
</reference>
<dbReference type="AlphaFoldDB" id="C3ZN76"/>
<name>C3ZN76_BRAFL</name>
<dbReference type="InterPro" id="IPR037221">
    <property type="entry name" value="H-type_lectin_dom_sf"/>
</dbReference>
<accession>C3ZN76</accession>
<dbReference type="Gene3D" id="2.120.10.30">
    <property type="entry name" value="TolB, C-terminal domain"/>
    <property type="match status" value="2"/>
</dbReference>
<evidence type="ECO:0000256" key="4">
    <source>
        <dbReference type="SAM" id="MobiDB-lite"/>
    </source>
</evidence>
<dbReference type="FunFam" id="2.120.10.30:FF:000360">
    <property type="entry name" value="Uncharacterized protein"/>
    <property type="match status" value="1"/>
</dbReference>
<feature type="coiled-coil region" evidence="3">
    <location>
        <begin position="490"/>
        <end position="539"/>
    </location>
</feature>
<dbReference type="InterPro" id="IPR001258">
    <property type="entry name" value="NHL_repeat"/>
</dbReference>
<dbReference type="InterPro" id="IPR050952">
    <property type="entry name" value="TRIM-NHL_E3_ligases"/>
</dbReference>
<dbReference type="SUPFAM" id="SSF141086">
    <property type="entry name" value="Agglutinin HPA-like"/>
    <property type="match status" value="1"/>
</dbReference>
<dbReference type="EMBL" id="GG666649">
    <property type="protein sequence ID" value="EEN46039.1"/>
    <property type="molecule type" value="Genomic_DNA"/>
</dbReference>
<dbReference type="PANTHER" id="PTHR24104">
    <property type="entry name" value="E3 UBIQUITIN-PROTEIN LIGASE NHLRC1-RELATED"/>
    <property type="match status" value="1"/>
</dbReference>
<gene>
    <name evidence="5" type="ORF">BRAFLDRAFT_81646</name>
</gene>
<evidence type="ECO:0000313" key="5">
    <source>
        <dbReference type="EMBL" id="EEN46039.1"/>
    </source>
</evidence>
<dbReference type="CDD" id="cd05819">
    <property type="entry name" value="NHL"/>
    <property type="match status" value="1"/>
</dbReference>
<proteinExistence type="predicted"/>
<keyword evidence="1" id="KW-0677">Repeat</keyword>
<sequence>MPGGQQQSQTGDTGTAPLQQSQTDWQARAAASKPNPMYVSREDTKRAPMQQPQTYWRTIADAAASIPNALYVYRAADRTYPSEASRRCALCSFIRSHQSCIAAGIAVLLSLVAVSLAPQTFINKEEISQLTVTVNNLKSNQENMSQRNVHNEQNQPTAKKSLLGMSKMTASLSLQSVLDQLQREMQQLHAQNQEMEKEIQQLQNETAAKDHIYQVEIQQLQTEMAAKDQRIQDLEQRDYVERCESGELETPHEAFTSGAGARYLDLTAEFSRAFRTTPVVTVGLTKLDHLDGDGGGDGNIRVTASVESVSTTSLKCPVNDTYVAMATRLQRACVHSSTLLAREKEMIDSSMGRPRLRVKVKGVSGLPVGGVCTPNDGMLAEQNHRWAGNRNHDGQVEDCYLTCRQKIGQKGDTSPPEEGVPVAITNGEWRYCSVPGKTGSQPSRLLYRECGETVVGEGINSVHNNRTCGTPVDVLEDKQGEDYRTPQKMVERILKRLNALEESKRLAESERTEMEEQIFKQKEEAIKKVEESAKTLTEQVRLVFERWEQDVKNEMEDLTLQLQKFHGNGRQNSDVMESKLHLNLQRHTPKQPTINFVPSDFEGSVFTLGRIEVKEDRDVCSPRQDVLSTPSRTFTSWKSRFGTSGTKKGQFSEPLCVTTASDQVYVIDRAGGGRVQVFTFKGEQISEFMLNFGDNLNINGCGLFSDGRHVTFVGSFYKGVIGVDTTYTNVFLKYTKEGRLIARRTLTVGSGRDPVIDASGFQDGRIAAALTGKVCILATSGDTQSEFDTTVQTYKRVCVDHRNNNILLSLHKTVQIYDERGRRLQELSLEPGFGRAPLNGPHGLCVDGQGNIIVADWSNSRVQMFNREGGFVQTIAGEEDGLVCPWDVSVPRKGCVVAIDWREHCVFLFRY</sequence>
<dbReference type="SUPFAM" id="SSF101898">
    <property type="entry name" value="NHL repeat"/>
    <property type="match status" value="1"/>
</dbReference>
<evidence type="ECO:0000256" key="3">
    <source>
        <dbReference type="SAM" id="Coils"/>
    </source>
</evidence>
<feature type="repeat" description="NHL" evidence="2">
    <location>
        <begin position="825"/>
        <end position="868"/>
    </location>
</feature>
<keyword evidence="3" id="KW-0175">Coiled coil</keyword>
<dbReference type="PROSITE" id="PS51125">
    <property type="entry name" value="NHL"/>
    <property type="match status" value="2"/>
</dbReference>
<feature type="region of interest" description="Disordered" evidence="4">
    <location>
        <begin position="1"/>
        <end position="49"/>
    </location>
</feature>
<dbReference type="InParanoid" id="C3ZN76"/>
<feature type="compositionally biased region" description="Low complexity" evidence="4">
    <location>
        <begin position="1"/>
        <end position="15"/>
    </location>
</feature>
<organism>
    <name type="scientific">Branchiostoma floridae</name>
    <name type="common">Florida lancelet</name>
    <name type="synonym">Amphioxus</name>
    <dbReference type="NCBI Taxonomy" id="7739"/>
    <lineage>
        <taxon>Eukaryota</taxon>
        <taxon>Metazoa</taxon>
        <taxon>Chordata</taxon>
        <taxon>Cephalochordata</taxon>
        <taxon>Leptocardii</taxon>
        <taxon>Amphioxiformes</taxon>
        <taxon>Branchiostomatidae</taxon>
        <taxon>Branchiostoma</taxon>
    </lineage>
</organism>
<dbReference type="PANTHER" id="PTHR24104:SF50">
    <property type="entry name" value="SMP-30_GLUCONOLACTONASE_LRE-LIKE REGION DOMAIN-CONTAINING PROTEIN"/>
    <property type="match status" value="1"/>
</dbReference>
<feature type="compositionally biased region" description="Polar residues" evidence="4">
    <location>
        <begin position="16"/>
        <end position="25"/>
    </location>
</feature>
<feature type="coiled-coil region" evidence="3">
    <location>
        <begin position="171"/>
        <end position="237"/>
    </location>
</feature>
<dbReference type="InterPro" id="IPR011042">
    <property type="entry name" value="6-blade_b-propeller_TolB-like"/>
</dbReference>
<feature type="repeat" description="NHL" evidence="2">
    <location>
        <begin position="638"/>
        <end position="681"/>
    </location>
</feature>
<evidence type="ECO:0000256" key="1">
    <source>
        <dbReference type="ARBA" id="ARBA00022737"/>
    </source>
</evidence>
<evidence type="ECO:0000256" key="2">
    <source>
        <dbReference type="PROSITE-ProRule" id="PRU00504"/>
    </source>
</evidence>
<protein>
    <submittedName>
        <fullName evidence="5">Uncharacterized protein</fullName>
    </submittedName>
</protein>
<dbReference type="Pfam" id="PF01436">
    <property type="entry name" value="NHL"/>
    <property type="match status" value="1"/>
</dbReference>